<dbReference type="EMBL" id="MZ648214">
    <property type="protein sequence ID" value="UCR91946.1"/>
    <property type="molecule type" value="Genomic_DNA"/>
</dbReference>
<proteinExistence type="predicted"/>
<sequence length="40" mass="4803">MRMNLMDFEKIKQSKIDMMKKFKAAYDKAVKEGTITYKKI</sequence>
<name>A0AAE8Y318_9CAUD</name>
<reference evidence="1 2" key="1">
    <citation type="submission" date="2021-07" db="EMBL/GenBank/DDBJ databases">
        <authorList>
            <person name="Chang J."/>
            <person name="Qu Y."/>
            <person name="Liang Y."/>
        </authorList>
    </citation>
    <scope>NUCLEOTIDE SEQUENCE [LARGE SCALE GENOMIC DNA]</scope>
</reference>
<keyword evidence="2" id="KW-1185">Reference proteome</keyword>
<dbReference type="GeneID" id="77950788"/>
<dbReference type="InterPro" id="IPR035136">
    <property type="entry name" value="DUF5486"/>
</dbReference>
<dbReference type="KEGG" id="vg:77950788"/>
<protein>
    <submittedName>
        <fullName evidence="1">Uncharacterized protein</fullName>
    </submittedName>
</protein>
<accession>A0AAE8Y318</accession>
<evidence type="ECO:0000313" key="2">
    <source>
        <dbReference type="Proteomes" id="UP000827613"/>
    </source>
</evidence>
<dbReference type="Proteomes" id="UP000827613">
    <property type="component" value="Segment"/>
</dbReference>
<organism evidence="1 2">
    <name type="scientific">Escherichia phage vB_EcoP_IMEP8</name>
    <dbReference type="NCBI Taxonomy" id="2866663"/>
    <lineage>
        <taxon>Viruses</taxon>
        <taxon>Duplodnaviria</taxon>
        <taxon>Heunggongvirae</taxon>
        <taxon>Uroviricota</taxon>
        <taxon>Caudoviricetes</taxon>
        <taxon>Mktvariviridae</taxon>
        <taxon>Gordonclarkvirinae</taxon>
        <taxon>Kuravirus</taxon>
        <taxon>Kuravirus IMEP8</taxon>
    </lineage>
</organism>
<dbReference type="RefSeq" id="YP_010674475.1">
    <property type="nucleotide sequence ID" value="NC_070993.1"/>
</dbReference>
<dbReference type="Pfam" id="PF17588">
    <property type="entry name" value="DUF5486"/>
    <property type="match status" value="1"/>
</dbReference>
<evidence type="ECO:0000313" key="1">
    <source>
        <dbReference type="EMBL" id="UCR91946.1"/>
    </source>
</evidence>